<dbReference type="InterPro" id="IPR011006">
    <property type="entry name" value="CheY-like_superfamily"/>
</dbReference>
<sequence length="114" mass="12382">MTAIPPREGQPLSADGVAALLAELDELRCSKEQLERALVSRAVIDQACGMVMALAPCTSESSWDLLVDVSQRCNIKLRDVAASLVATTGDEALPAPVRQELRQALRRLRRTNRG</sequence>
<dbReference type="Gene3D" id="1.10.10.10">
    <property type="entry name" value="Winged helix-like DNA-binding domain superfamily/Winged helix DNA-binding domain"/>
    <property type="match status" value="1"/>
</dbReference>
<protein>
    <recommendedName>
        <fullName evidence="1">ANTAR domain-containing protein</fullName>
    </recommendedName>
</protein>
<evidence type="ECO:0000313" key="3">
    <source>
        <dbReference type="Proteomes" id="UP000053039"/>
    </source>
</evidence>
<feature type="domain" description="ANTAR" evidence="1">
    <location>
        <begin position="24"/>
        <end position="85"/>
    </location>
</feature>
<name>A0A101N4R1_9ACTN</name>
<dbReference type="EMBL" id="LMWM01000023">
    <property type="protein sequence ID" value="KUM86531.1"/>
    <property type="molecule type" value="Genomic_DNA"/>
</dbReference>
<dbReference type="PROSITE" id="PS50921">
    <property type="entry name" value="ANTAR"/>
    <property type="match status" value="1"/>
</dbReference>
<dbReference type="Proteomes" id="UP000053039">
    <property type="component" value="Unassembled WGS sequence"/>
</dbReference>
<comment type="caution">
    <text evidence="2">The sequence shown here is derived from an EMBL/GenBank/DDBJ whole genome shotgun (WGS) entry which is preliminary data.</text>
</comment>
<dbReference type="AlphaFoldDB" id="A0A101N4R1"/>
<reference evidence="2 3" key="1">
    <citation type="submission" date="2015-10" db="EMBL/GenBank/DDBJ databases">
        <title>Draft genome sequence of Streptomyces pseudovenezuelae DSM 40212, type strain for the species Streptomyces pseudovenezuelae.</title>
        <authorList>
            <person name="Ruckert C."/>
            <person name="Winkler A."/>
            <person name="Kalinowski J."/>
            <person name="Kampfer P."/>
            <person name="Glaeser S."/>
        </authorList>
    </citation>
    <scope>NUCLEOTIDE SEQUENCE [LARGE SCALE GENOMIC DNA]</scope>
    <source>
        <strain evidence="2 3">DSM 40212</strain>
    </source>
</reference>
<proteinExistence type="predicted"/>
<evidence type="ECO:0000313" key="2">
    <source>
        <dbReference type="EMBL" id="KUM86531.1"/>
    </source>
</evidence>
<dbReference type="SMART" id="SM01012">
    <property type="entry name" value="ANTAR"/>
    <property type="match status" value="1"/>
</dbReference>
<dbReference type="Pfam" id="PF03861">
    <property type="entry name" value="ANTAR"/>
    <property type="match status" value="1"/>
</dbReference>
<evidence type="ECO:0000259" key="1">
    <source>
        <dbReference type="PROSITE" id="PS50921"/>
    </source>
</evidence>
<organism evidence="2 3">
    <name type="scientific">Streptomyces pseudovenezuelae</name>
    <dbReference type="NCBI Taxonomy" id="67350"/>
    <lineage>
        <taxon>Bacteria</taxon>
        <taxon>Bacillati</taxon>
        <taxon>Actinomycetota</taxon>
        <taxon>Actinomycetes</taxon>
        <taxon>Kitasatosporales</taxon>
        <taxon>Streptomycetaceae</taxon>
        <taxon>Streptomyces</taxon>
        <taxon>Streptomyces aurantiacus group</taxon>
    </lineage>
</organism>
<dbReference type="SUPFAM" id="SSF52172">
    <property type="entry name" value="CheY-like"/>
    <property type="match status" value="1"/>
</dbReference>
<dbReference type="InterPro" id="IPR005561">
    <property type="entry name" value="ANTAR"/>
</dbReference>
<gene>
    <name evidence="2" type="ORF">AQI94_20905</name>
</gene>
<dbReference type="RefSeq" id="WP_051832191.1">
    <property type="nucleotide sequence ID" value="NZ_JBIBIH010000003.1"/>
</dbReference>
<dbReference type="GO" id="GO:0003723">
    <property type="term" value="F:RNA binding"/>
    <property type="evidence" value="ECO:0007669"/>
    <property type="project" value="InterPro"/>
</dbReference>
<accession>A0A101N4R1</accession>
<dbReference type="InterPro" id="IPR036388">
    <property type="entry name" value="WH-like_DNA-bd_sf"/>
</dbReference>